<feature type="transmembrane region" description="Helical" evidence="1">
    <location>
        <begin position="49"/>
        <end position="67"/>
    </location>
</feature>
<dbReference type="Proteomes" id="UP000292307">
    <property type="component" value="Chromosome"/>
</dbReference>
<protein>
    <recommendedName>
        <fullName evidence="6">PH domain-containing protein</fullName>
    </recommendedName>
</protein>
<gene>
    <name evidence="3" type="ORF">EYF70_29945</name>
    <name evidence="2" type="ORF">GCM10007387_08180</name>
</gene>
<name>A0A411X6Z0_9BURK</name>
<proteinExistence type="predicted"/>
<feature type="transmembrane region" description="Helical" evidence="1">
    <location>
        <begin position="23"/>
        <end position="43"/>
    </location>
</feature>
<keyword evidence="1" id="KW-0812">Transmembrane</keyword>
<keyword evidence="1" id="KW-0472">Membrane</keyword>
<sequence>MERLKENELSAASHGIPLCRKAWTAYIGCLLAAVVMTFVLRLAFNHSELAAAGVLAASTLLIGYRVLLIRSVQLYYDDVGVWLYSGVLPWQRGVRGIKWRDLDQATYVQSFRSWLLRSWKVRVAHRFTDASHIVLSDMARGREAVAIINERHQQMLRNDQLA</sequence>
<evidence type="ECO:0000313" key="3">
    <source>
        <dbReference type="EMBL" id="QBI04575.1"/>
    </source>
</evidence>
<reference evidence="3 4" key="2">
    <citation type="submission" date="2019-02" db="EMBL/GenBank/DDBJ databases">
        <title>Draft Genome Sequences of Six Type Strains of the Genus Massilia.</title>
        <authorList>
            <person name="Miess H."/>
            <person name="Frediansyhah A."/>
            <person name="Gross H."/>
        </authorList>
    </citation>
    <scope>NUCLEOTIDE SEQUENCE [LARGE SCALE GENOMIC DNA]</scope>
    <source>
        <strain evidence="3 4">DSM 17472</strain>
    </source>
</reference>
<evidence type="ECO:0000313" key="4">
    <source>
        <dbReference type="Proteomes" id="UP000292307"/>
    </source>
</evidence>
<evidence type="ECO:0000313" key="5">
    <source>
        <dbReference type="Proteomes" id="UP000628442"/>
    </source>
</evidence>
<dbReference type="Proteomes" id="UP000628442">
    <property type="component" value="Unassembled WGS sequence"/>
</dbReference>
<dbReference type="AlphaFoldDB" id="A0A411X6Z0"/>
<evidence type="ECO:0008006" key="6">
    <source>
        <dbReference type="Google" id="ProtNLM"/>
    </source>
</evidence>
<keyword evidence="4" id="KW-1185">Reference proteome</keyword>
<organism evidence="2 5">
    <name type="scientific">Pseudoduganella albidiflava</name>
    <dbReference type="NCBI Taxonomy" id="321983"/>
    <lineage>
        <taxon>Bacteria</taxon>
        <taxon>Pseudomonadati</taxon>
        <taxon>Pseudomonadota</taxon>
        <taxon>Betaproteobacteria</taxon>
        <taxon>Burkholderiales</taxon>
        <taxon>Oxalobacteraceae</taxon>
        <taxon>Telluria group</taxon>
        <taxon>Pseudoduganella</taxon>
    </lineage>
</organism>
<dbReference type="RefSeq" id="WP_131148636.1">
    <property type="nucleotide sequence ID" value="NZ_BMWV01000001.1"/>
</dbReference>
<evidence type="ECO:0000256" key="1">
    <source>
        <dbReference type="SAM" id="Phobius"/>
    </source>
</evidence>
<keyword evidence="1" id="KW-1133">Transmembrane helix</keyword>
<evidence type="ECO:0000313" key="2">
    <source>
        <dbReference type="EMBL" id="GGY28402.1"/>
    </source>
</evidence>
<dbReference type="EMBL" id="BMWV01000001">
    <property type="protein sequence ID" value="GGY28402.1"/>
    <property type="molecule type" value="Genomic_DNA"/>
</dbReference>
<dbReference type="EMBL" id="CP036401">
    <property type="protein sequence ID" value="QBI04575.1"/>
    <property type="molecule type" value="Genomic_DNA"/>
</dbReference>
<reference evidence="2" key="1">
    <citation type="journal article" date="2014" name="Int. J. Syst. Evol. Microbiol.">
        <title>Complete genome sequence of Corynebacterium casei LMG S-19264T (=DSM 44701T), isolated from a smear-ripened cheese.</title>
        <authorList>
            <consortium name="US DOE Joint Genome Institute (JGI-PGF)"/>
            <person name="Walter F."/>
            <person name="Albersmeier A."/>
            <person name="Kalinowski J."/>
            <person name="Ruckert C."/>
        </authorList>
    </citation>
    <scope>NUCLEOTIDE SEQUENCE</scope>
    <source>
        <strain evidence="2">KCTC 12343</strain>
    </source>
</reference>
<reference evidence="2" key="3">
    <citation type="submission" date="2022-12" db="EMBL/GenBank/DDBJ databases">
        <authorList>
            <person name="Sun Q."/>
            <person name="Kim S."/>
        </authorList>
    </citation>
    <scope>NUCLEOTIDE SEQUENCE</scope>
    <source>
        <strain evidence="2">KCTC 12343</strain>
    </source>
</reference>
<accession>A0A411X6Z0</accession>
<dbReference type="OrthoDB" id="9154303at2"/>